<organism evidence="1 2">
    <name type="scientific">Hanamia caeni</name>
    <dbReference type="NCBI Taxonomy" id="2294116"/>
    <lineage>
        <taxon>Bacteria</taxon>
        <taxon>Pseudomonadati</taxon>
        <taxon>Bacteroidota</taxon>
        <taxon>Chitinophagia</taxon>
        <taxon>Chitinophagales</taxon>
        <taxon>Chitinophagaceae</taxon>
        <taxon>Hanamia</taxon>
    </lineage>
</organism>
<dbReference type="Gene3D" id="1.10.10.410">
    <property type="match status" value="1"/>
</dbReference>
<dbReference type="EMBL" id="RJJR01000004">
    <property type="protein sequence ID" value="RNI37873.1"/>
    <property type="molecule type" value="Genomic_DNA"/>
</dbReference>
<dbReference type="InterPro" id="IPR042184">
    <property type="entry name" value="YqeY/Aim41_N"/>
</dbReference>
<name>A0A3M9NKZ7_9BACT</name>
<evidence type="ECO:0000313" key="1">
    <source>
        <dbReference type="EMBL" id="RNI37873.1"/>
    </source>
</evidence>
<evidence type="ECO:0000313" key="2">
    <source>
        <dbReference type="Proteomes" id="UP000267223"/>
    </source>
</evidence>
<dbReference type="RefSeq" id="WP_123119862.1">
    <property type="nucleotide sequence ID" value="NZ_RJJR01000004.1"/>
</dbReference>
<keyword evidence="2" id="KW-1185">Reference proteome</keyword>
<dbReference type="InterPro" id="IPR023168">
    <property type="entry name" value="GatB_Yqey_C_2"/>
</dbReference>
<dbReference type="SUPFAM" id="SSF89095">
    <property type="entry name" value="GatB/YqeY motif"/>
    <property type="match status" value="1"/>
</dbReference>
<dbReference type="Proteomes" id="UP000267223">
    <property type="component" value="Unassembled WGS sequence"/>
</dbReference>
<comment type="caution">
    <text evidence="1">The sequence shown here is derived from an EMBL/GenBank/DDBJ whole genome shotgun (WGS) entry which is preliminary data.</text>
</comment>
<dbReference type="OrthoDB" id="9788127at2"/>
<dbReference type="Pfam" id="PF09424">
    <property type="entry name" value="YqeY"/>
    <property type="match status" value="1"/>
</dbReference>
<dbReference type="InterPro" id="IPR019004">
    <property type="entry name" value="YqeY/Aim41"/>
</dbReference>
<dbReference type="AlphaFoldDB" id="A0A3M9NKZ7"/>
<reference evidence="1 2" key="1">
    <citation type="submission" date="2018-11" db="EMBL/GenBank/DDBJ databases">
        <title>Draft genome sequence of Ferruginibacter sp. BO-59.</title>
        <authorList>
            <person name="Im W.T."/>
        </authorList>
    </citation>
    <scope>NUCLEOTIDE SEQUENCE [LARGE SCALE GENOMIC DNA]</scope>
    <source>
        <strain evidence="1 2">BO-59</strain>
    </source>
</reference>
<dbReference type="Gene3D" id="1.10.1510.10">
    <property type="entry name" value="Uncharacterised protein YqeY/AIM41 PF09424, N-terminal domain"/>
    <property type="match status" value="1"/>
</dbReference>
<dbReference type="InterPro" id="IPR003789">
    <property type="entry name" value="Asn/Gln_tRNA_amidoTrase-B-like"/>
</dbReference>
<dbReference type="PANTHER" id="PTHR28055:SF1">
    <property type="entry name" value="ALTERED INHERITANCE OF MITOCHONDRIA PROTEIN 41, MITOCHONDRIAL"/>
    <property type="match status" value="1"/>
</dbReference>
<accession>A0A3M9NKZ7</accession>
<dbReference type="GO" id="GO:0016884">
    <property type="term" value="F:carbon-nitrogen ligase activity, with glutamine as amido-N-donor"/>
    <property type="evidence" value="ECO:0007669"/>
    <property type="project" value="InterPro"/>
</dbReference>
<gene>
    <name evidence="1" type="ORF">EFY79_06420</name>
</gene>
<proteinExistence type="predicted"/>
<dbReference type="PANTHER" id="PTHR28055">
    <property type="entry name" value="ALTERED INHERITANCE OF MITOCHONDRIA PROTEIN 41, MITOCHONDRIAL"/>
    <property type="match status" value="1"/>
</dbReference>
<sequence length="153" mass="16622">MSLEEKVMADLKTAMLAKDEKALRGLRAIKSAIINAKTAEGAGGKIKEEDETKLLQKLVKQRKDSLEIFEKQNRKDLASKEREEIEVIEKFLPKQLDESELRSIISQIVNDSGASTPADMGKVMGLANKQLAGKADGKTIAGIVKEILSGTAG</sequence>
<protein>
    <submittedName>
        <fullName evidence="1">GatB/YqeY domain-containing protein</fullName>
    </submittedName>
</protein>